<evidence type="ECO:0000313" key="5">
    <source>
        <dbReference type="EMBL" id="RRD01164.1"/>
    </source>
</evidence>
<organism evidence="5 6">
    <name type="scientific">Amphritea balenae</name>
    <dbReference type="NCBI Taxonomy" id="452629"/>
    <lineage>
        <taxon>Bacteria</taxon>
        <taxon>Pseudomonadati</taxon>
        <taxon>Pseudomonadota</taxon>
        <taxon>Gammaproteobacteria</taxon>
        <taxon>Oceanospirillales</taxon>
        <taxon>Oceanospirillaceae</taxon>
        <taxon>Amphritea</taxon>
    </lineage>
</organism>
<dbReference type="PROSITE" id="PS50887">
    <property type="entry name" value="GGDEF"/>
    <property type="match status" value="1"/>
</dbReference>
<dbReference type="Proteomes" id="UP000267535">
    <property type="component" value="Unassembled WGS sequence"/>
</dbReference>
<dbReference type="RefSeq" id="WP_124924236.1">
    <property type="nucleotide sequence ID" value="NZ_BMOH01000001.1"/>
</dbReference>
<proteinExistence type="predicted"/>
<dbReference type="EMBL" id="RQXV01000001">
    <property type="protein sequence ID" value="RRD01164.1"/>
    <property type="molecule type" value="Genomic_DNA"/>
</dbReference>
<name>A0A3P1SVC2_9GAMM</name>
<evidence type="ECO:0000313" key="6">
    <source>
        <dbReference type="Proteomes" id="UP000267535"/>
    </source>
</evidence>
<dbReference type="CDD" id="cd01949">
    <property type="entry name" value="GGDEF"/>
    <property type="match status" value="1"/>
</dbReference>
<dbReference type="NCBIfam" id="TIGR00254">
    <property type="entry name" value="GGDEF"/>
    <property type="match status" value="1"/>
</dbReference>
<dbReference type="OrthoDB" id="420409at2"/>
<dbReference type="InterPro" id="IPR000160">
    <property type="entry name" value="GGDEF_dom"/>
</dbReference>
<dbReference type="Pfam" id="PF00990">
    <property type="entry name" value="GGDEF"/>
    <property type="match status" value="1"/>
</dbReference>
<dbReference type="AlphaFoldDB" id="A0A3P1SVC2"/>
<evidence type="ECO:0000256" key="3">
    <source>
        <dbReference type="SAM" id="Phobius"/>
    </source>
</evidence>
<dbReference type="PANTHER" id="PTHR45138">
    <property type="entry name" value="REGULATORY COMPONENTS OF SENSORY TRANSDUCTION SYSTEM"/>
    <property type="match status" value="1"/>
</dbReference>
<protein>
    <recommendedName>
        <fullName evidence="1">diguanylate cyclase</fullName>
        <ecNumber evidence="1">2.7.7.65</ecNumber>
    </recommendedName>
</protein>
<dbReference type="GO" id="GO:0043709">
    <property type="term" value="P:cell adhesion involved in single-species biofilm formation"/>
    <property type="evidence" value="ECO:0007669"/>
    <property type="project" value="TreeGrafter"/>
</dbReference>
<accession>A0A3P1SVC2</accession>
<feature type="transmembrane region" description="Helical" evidence="3">
    <location>
        <begin position="99"/>
        <end position="119"/>
    </location>
</feature>
<keyword evidence="3" id="KW-1133">Transmembrane helix</keyword>
<dbReference type="PANTHER" id="PTHR45138:SF9">
    <property type="entry name" value="DIGUANYLATE CYCLASE DGCM-RELATED"/>
    <property type="match status" value="1"/>
</dbReference>
<reference evidence="5 6" key="1">
    <citation type="submission" date="2018-11" db="EMBL/GenBank/DDBJ databases">
        <title>The draft genome sequence of Amphritea balenae JAMM 1525T.</title>
        <authorList>
            <person name="Fang Z."/>
            <person name="Zhang Y."/>
            <person name="Han X."/>
        </authorList>
    </citation>
    <scope>NUCLEOTIDE SEQUENCE [LARGE SCALE GENOMIC DNA]</scope>
    <source>
        <strain evidence="5 6">JAMM 1525</strain>
    </source>
</reference>
<comment type="caution">
    <text evidence="5">The sequence shown here is derived from an EMBL/GenBank/DDBJ whole genome shotgun (WGS) entry which is preliminary data.</text>
</comment>
<sequence length="320" mass="35545">MINTKESDNKSRIQTIVILMISLLVFAAIFVGIRSYEERVAVQAVRLAVEHRVDEVDYELAGQAKNINALWAVYGPQSELTQDEFFSLADPIVESHHTFLPLFISLMGGGLTFVLLGMAMNMSGRTREFHKTIEYKDMELQLSQQKLASVAILDELTGLTNQRHFQQLLDTECRRAVREFSPLTLLLIEVDPKELDQQPEGFAEQQVCQIAELLKKAISRPGDLVARIGEQRFALLLPATNEQSPVLAERLCQQAREIEISGKQLSISIGICTMQPSALLTAEYISEQTLGALNQAIASGRDQVCAQAEGPLEIPVTYSG</sequence>
<dbReference type="EC" id="2.7.7.65" evidence="1"/>
<dbReference type="InterPro" id="IPR043128">
    <property type="entry name" value="Rev_trsase/Diguanyl_cyclase"/>
</dbReference>
<feature type="domain" description="GGDEF" evidence="4">
    <location>
        <begin position="181"/>
        <end position="309"/>
    </location>
</feature>
<dbReference type="SMART" id="SM00267">
    <property type="entry name" value="GGDEF"/>
    <property type="match status" value="1"/>
</dbReference>
<dbReference type="InterPro" id="IPR029787">
    <property type="entry name" value="Nucleotide_cyclase"/>
</dbReference>
<dbReference type="SUPFAM" id="SSF55073">
    <property type="entry name" value="Nucleotide cyclase"/>
    <property type="match status" value="1"/>
</dbReference>
<dbReference type="InterPro" id="IPR050469">
    <property type="entry name" value="Diguanylate_Cyclase"/>
</dbReference>
<dbReference type="GO" id="GO:0052621">
    <property type="term" value="F:diguanylate cyclase activity"/>
    <property type="evidence" value="ECO:0007669"/>
    <property type="project" value="UniProtKB-EC"/>
</dbReference>
<dbReference type="Gene3D" id="3.30.70.270">
    <property type="match status" value="1"/>
</dbReference>
<evidence type="ECO:0000256" key="2">
    <source>
        <dbReference type="ARBA" id="ARBA00034247"/>
    </source>
</evidence>
<dbReference type="GO" id="GO:1902201">
    <property type="term" value="P:negative regulation of bacterial-type flagellum-dependent cell motility"/>
    <property type="evidence" value="ECO:0007669"/>
    <property type="project" value="TreeGrafter"/>
</dbReference>
<keyword evidence="3" id="KW-0472">Membrane</keyword>
<evidence type="ECO:0000256" key="1">
    <source>
        <dbReference type="ARBA" id="ARBA00012528"/>
    </source>
</evidence>
<dbReference type="GO" id="GO:0005886">
    <property type="term" value="C:plasma membrane"/>
    <property type="evidence" value="ECO:0007669"/>
    <property type="project" value="TreeGrafter"/>
</dbReference>
<feature type="transmembrane region" description="Helical" evidence="3">
    <location>
        <begin position="12"/>
        <end position="33"/>
    </location>
</feature>
<comment type="catalytic activity">
    <reaction evidence="2">
        <text>2 GTP = 3',3'-c-di-GMP + 2 diphosphate</text>
        <dbReference type="Rhea" id="RHEA:24898"/>
        <dbReference type="ChEBI" id="CHEBI:33019"/>
        <dbReference type="ChEBI" id="CHEBI:37565"/>
        <dbReference type="ChEBI" id="CHEBI:58805"/>
        <dbReference type="EC" id="2.7.7.65"/>
    </reaction>
</comment>
<evidence type="ECO:0000259" key="4">
    <source>
        <dbReference type="PROSITE" id="PS50887"/>
    </source>
</evidence>
<keyword evidence="6" id="KW-1185">Reference proteome</keyword>
<keyword evidence="3" id="KW-0812">Transmembrane</keyword>
<gene>
    <name evidence="5" type="ORF">EHS89_00960</name>
</gene>